<name>A0A645AHV4_9ZZZZ</name>
<feature type="domain" description="Bacteriophage Mu GpT" evidence="1">
    <location>
        <begin position="2"/>
        <end position="54"/>
    </location>
</feature>
<evidence type="ECO:0000313" key="2">
    <source>
        <dbReference type="EMBL" id="MPM52759.1"/>
    </source>
</evidence>
<organism evidence="2">
    <name type="scientific">bioreactor metagenome</name>
    <dbReference type="NCBI Taxonomy" id="1076179"/>
    <lineage>
        <taxon>unclassified sequences</taxon>
        <taxon>metagenomes</taxon>
        <taxon>ecological metagenomes</taxon>
    </lineage>
</organism>
<protein>
    <recommendedName>
        <fullName evidence="1">Bacteriophage Mu GpT domain-containing protein</fullName>
    </recommendedName>
</protein>
<gene>
    <name evidence="2" type="ORF">SDC9_99521</name>
</gene>
<evidence type="ECO:0000259" key="1">
    <source>
        <dbReference type="Pfam" id="PF10124"/>
    </source>
</evidence>
<feature type="domain" description="Bacteriophage Mu GpT" evidence="1">
    <location>
        <begin position="58"/>
        <end position="124"/>
    </location>
</feature>
<dbReference type="EMBL" id="VSSQ01014014">
    <property type="protein sequence ID" value="MPM52759.1"/>
    <property type="molecule type" value="Genomic_DNA"/>
</dbReference>
<proteinExistence type="predicted"/>
<sequence length="128" mass="13985">MSLTNSKGRALNLVPNLLVVPPALEGMAKTITQSEFINGSTNTMKGTAEPLVVPGLAGKDNAWYLLCTARPIKPLIYQERKKAKFVSMTNETDPNVFYRKEYIYGADSRGNAGFGFWQMAYGSDGSAN</sequence>
<dbReference type="Pfam" id="PF10124">
    <property type="entry name" value="Mu-like_gpT"/>
    <property type="match status" value="2"/>
</dbReference>
<accession>A0A645AHV4</accession>
<dbReference type="AlphaFoldDB" id="A0A645AHV4"/>
<reference evidence="2" key="1">
    <citation type="submission" date="2019-08" db="EMBL/GenBank/DDBJ databases">
        <authorList>
            <person name="Kucharzyk K."/>
            <person name="Murdoch R.W."/>
            <person name="Higgins S."/>
            <person name="Loffler F."/>
        </authorList>
    </citation>
    <scope>NUCLEOTIDE SEQUENCE</scope>
</reference>
<dbReference type="InterPro" id="IPR018774">
    <property type="entry name" value="Phage_Mu_GpT"/>
</dbReference>
<comment type="caution">
    <text evidence="2">The sequence shown here is derived from an EMBL/GenBank/DDBJ whole genome shotgun (WGS) entry which is preliminary data.</text>
</comment>